<keyword evidence="15" id="KW-1185">Reference proteome</keyword>
<keyword evidence="12" id="KW-1133">Transmembrane helix</keyword>
<dbReference type="RefSeq" id="WP_386055776.1">
    <property type="nucleotide sequence ID" value="NZ_JBHTKL010000001.1"/>
</dbReference>
<keyword evidence="11" id="KW-0963">Cytoplasm</keyword>
<keyword evidence="9 11" id="KW-0560">Oxidoreductase</keyword>
<name>A0ABW3KY27_9BACI</name>
<evidence type="ECO:0000256" key="3">
    <source>
        <dbReference type="ARBA" id="ARBA00004744"/>
    </source>
</evidence>
<dbReference type="InterPro" id="IPR004572">
    <property type="entry name" value="Protoporphyrinogen_oxidase"/>
</dbReference>
<evidence type="ECO:0000313" key="15">
    <source>
        <dbReference type="Proteomes" id="UP001596990"/>
    </source>
</evidence>
<gene>
    <name evidence="14" type="primary">hemY</name>
    <name evidence="14" type="ORF">ACFQ2J_01090</name>
</gene>
<feature type="domain" description="Amine oxidase" evidence="13">
    <location>
        <begin position="14"/>
        <end position="463"/>
    </location>
</feature>
<evidence type="ECO:0000256" key="11">
    <source>
        <dbReference type="RuleBase" id="RU364052"/>
    </source>
</evidence>
<evidence type="ECO:0000313" key="14">
    <source>
        <dbReference type="EMBL" id="MFD1017778.1"/>
    </source>
</evidence>
<dbReference type="Gene3D" id="1.10.3110.10">
    <property type="entry name" value="protoporphyrinogen ix oxidase, domain 3"/>
    <property type="match status" value="1"/>
</dbReference>
<dbReference type="InterPro" id="IPR036188">
    <property type="entry name" value="FAD/NAD-bd_sf"/>
</dbReference>
<dbReference type="PANTHER" id="PTHR42923:SF3">
    <property type="entry name" value="PROTOPORPHYRINOGEN OXIDASE"/>
    <property type="match status" value="1"/>
</dbReference>
<comment type="catalytic activity">
    <reaction evidence="1">
        <text>coproporphyrinogen III + 3 O2 = coproporphyrin III + 3 H2O2</text>
        <dbReference type="Rhea" id="RHEA:43436"/>
        <dbReference type="ChEBI" id="CHEBI:15379"/>
        <dbReference type="ChEBI" id="CHEBI:16240"/>
        <dbReference type="ChEBI" id="CHEBI:57309"/>
        <dbReference type="ChEBI" id="CHEBI:131725"/>
        <dbReference type="EC" id="1.3.3.15"/>
    </reaction>
    <physiologicalReaction direction="left-to-right" evidence="1">
        <dbReference type="Rhea" id="RHEA:43437"/>
    </physiologicalReaction>
</comment>
<dbReference type="EMBL" id="JBHTKL010000001">
    <property type="protein sequence ID" value="MFD1017778.1"/>
    <property type="molecule type" value="Genomic_DNA"/>
</dbReference>
<keyword evidence="12" id="KW-0472">Membrane</keyword>
<dbReference type="Pfam" id="PF01593">
    <property type="entry name" value="Amino_oxidase"/>
    <property type="match status" value="1"/>
</dbReference>
<evidence type="ECO:0000256" key="8">
    <source>
        <dbReference type="ARBA" id="ARBA00022827"/>
    </source>
</evidence>
<dbReference type="InterPro" id="IPR050464">
    <property type="entry name" value="Zeta_carotene_desat/Oxidored"/>
</dbReference>
<dbReference type="EC" id="1.3.3.15" evidence="5 11"/>
<dbReference type="NCBIfam" id="NF008845">
    <property type="entry name" value="PRK11883.1-5"/>
    <property type="match status" value="1"/>
</dbReference>
<comment type="function">
    <text evidence="11">Involved in coproporphyrin-dependent heme b biosynthesis. Catalyzes the oxidation of coproporphyrinogen III to coproporphyrin III.</text>
</comment>
<dbReference type="InterPro" id="IPR002937">
    <property type="entry name" value="Amino_oxidase"/>
</dbReference>
<evidence type="ECO:0000256" key="2">
    <source>
        <dbReference type="ARBA" id="ARBA00001974"/>
    </source>
</evidence>
<dbReference type="PANTHER" id="PTHR42923">
    <property type="entry name" value="PROTOPORPHYRINOGEN OXIDASE"/>
    <property type="match status" value="1"/>
</dbReference>
<dbReference type="Gene3D" id="3.90.660.20">
    <property type="entry name" value="Protoporphyrinogen oxidase, mitochondrial, domain 2"/>
    <property type="match status" value="1"/>
</dbReference>
<dbReference type="SUPFAM" id="SSF54373">
    <property type="entry name" value="FAD-linked reductases, C-terminal domain"/>
    <property type="match status" value="1"/>
</dbReference>
<keyword evidence="8 11" id="KW-0274">FAD</keyword>
<evidence type="ECO:0000256" key="5">
    <source>
        <dbReference type="ARBA" id="ARBA00012402"/>
    </source>
</evidence>
<organism evidence="14 15">
    <name type="scientific">Thalassobacillus hwangdonensis</name>
    <dbReference type="NCBI Taxonomy" id="546108"/>
    <lineage>
        <taxon>Bacteria</taxon>
        <taxon>Bacillati</taxon>
        <taxon>Bacillota</taxon>
        <taxon>Bacilli</taxon>
        <taxon>Bacillales</taxon>
        <taxon>Bacillaceae</taxon>
        <taxon>Thalassobacillus</taxon>
    </lineage>
</organism>
<keyword evidence="12" id="KW-0812">Transmembrane</keyword>
<evidence type="ECO:0000256" key="4">
    <source>
        <dbReference type="ARBA" id="ARBA00008310"/>
    </source>
</evidence>
<dbReference type="Gene3D" id="3.50.50.60">
    <property type="entry name" value="FAD/NAD(P)-binding domain"/>
    <property type="match status" value="1"/>
</dbReference>
<comment type="subcellular location">
    <subcellularLocation>
        <location evidence="11">Cytoplasm</location>
    </subcellularLocation>
</comment>
<dbReference type="NCBIfam" id="TIGR00562">
    <property type="entry name" value="proto_IX_ox"/>
    <property type="match status" value="1"/>
</dbReference>
<evidence type="ECO:0000256" key="12">
    <source>
        <dbReference type="SAM" id="Phobius"/>
    </source>
</evidence>
<evidence type="ECO:0000256" key="10">
    <source>
        <dbReference type="ARBA" id="ARBA00023133"/>
    </source>
</evidence>
<proteinExistence type="inferred from homology"/>
<dbReference type="Proteomes" id="UP001596990">
    <property type="component" value="Unassembled WGS sequence"/>
</dbReference>
<evidence type="ECO:0000256" key="6">
    <source>
        <dbReference type="ARBA" id="ARBA00019046"/>
    </source>
</evidence>
<accession>A0ABW3KY27</accession>
<dbReference type="SUPFAM" id="SSF51905">
    <property type="entry name" value="FAD/NAD(P)-binding domain"/>
    <property type="match status" value="1"/>
</dbReference>
<evidence type="ECO:0000256" key="1">
    <source>
        <dbReference type="ARBA" id="ARBA00001755"/>
    </source>
</evidence>
<sequence length="469" mass="51533">MNGRKQVAIIGGGIAGLTAAYYLQKEINEKHLPYDVRLLEASDHLGGKIRTVRKDGFTIERGPDSFLARKKSAARLASEVGLENELVPNGTGQSYILVNNKLHKMPSGSFMGIPTQVRPFLGSGLFSPLGKVRAAGDFIKSKGEAKEDQSLGHFFRRRLGDEVVENLIEPLLSGIYAGNIDNLSLMATFPNFYHLEQKHGSLIKGLNKTMPKKKQTKGAKKPSMFLTLERGLESLVDAIVAQLDEGIVSTGVSVDHIERKEDCYHLLLGNGTGMRADAVIIAAPHHAASKMLSQYDFMEPLRQMPATSVANVAMAFDASAIKKDIDGTGFVVSRNSDYRITACTWTHKKWPHSTPEGKVLLRCYVGKPGDQEVVDLSDEEIQKIVMKDLNKTMNITSEPEFSVITRWRDAMPQYTVGHKQRLQTIHAKMAEALPGVHLAGGSYEGIGLPDCIDQGEAVVQKVIEQLQTK</sequence>
<comment type="caution">
    <text evidence="14">The sequence shown here is derived from an EMBL/GenBank/DDBJ whole genome shotgun (WGS) entry which is preliminary data.</text>
</comment>
<protein>
    <recommendedName>
        <fullName evidence="6 11">Coproporphyrinogen III oxidase</fullName>
        <ecNumber evidence="5 11">1.3.3.15</ecNumber>
    </recommendedName>
</protein>
<feature type="transmembrane region" description="Helical" evidence="12">
    <location>
        <begin position="7"/>
        <end position="23"/>
    </location>
</feature>
<reference evidence="15" key="1">
    <citation type="journal article" date="2019" name="Int. J. Syst. Evol. Microbiol.">
        <title>The Global Catalogue of Microorganisms (GCM) 10K type strain sequencing project: providing services to taxonomists for standard genome sequencing and annotation.</title>
        <authorList>
            <consortium name="The Broad Institute Genomics Platform"/>
            <consortium name="The Broad Institute Genome Sequencing Center for Infectious Disease"/>
            <person name="Wu L."/>
            <person name="Ma J."/>
        </authorList>
    </citation>
    <scope>NUCLEOTIDE SEQUENCE [LARGE SCALE GENOMIC DNA]</scope>
    <source>
        <strain evidence="15">CCUG 56607</strain>
    </source>
</reference>
<evidence type="ECO:0000256" key="7">
    <source>
        <dbReference type="ARBA" id="ARBA00022630"/>
    </source>
</evidence>
<evidence type="ECO:0000256" key="9">
    <source>
        <dbReference type="ARBA" id="ARBA00023002"/>
    </source>
</evidence>
<keyword evidence="10 11" id="KW-0350">Heme biosynthesis</keyword>
<comment type="similarity">
    <text evidence="4 11">Belongs to the protoporphyrinogen/coproporphyrinogen oxidase family. Coproporphyrinogen III oxidase subfamily.</text>
</comment>
<dbReference type="GO" id="GO:0004729">
    <property type="term" value="F:oxygen-dependent protoporphyrinogen oxidase activity"/>
    <property type="evidence" value="ECO:0007669"/>
    <property type="project" value="UniProtKB-EC"/>
</dbReference>
<comment type="pathway">
    <text evidence="3 11">Porphyrin-containing compound metabolism; protoheme biosynthesis.</text>
</comment>
<comment type="cofactor">
    <cofactor evidence="2 11">
        <name>FAD</name>
        <dbReference type="ChEBI" id="CHEBI:57692"/>
    </cofactor>
</comment>
<keyword evidence="7 11" id="KW-0285">Flavoprotein</keyword>
<evidence type="ECO:0000259" key="13">
    <source>
        <dbReference type="Pfam" id="PF01593"/>
    </source>
</evidence>